<keyword evidence="2" id="KW-0970">Cilium biogenesis/degradation</keyword>
<comment type="similarity">
    <text evidence="1">Belongs to the IFT43 family.</text>
</comment>
<evidence type="ECO:0000256" key="2">
    <source>
        <dbReference type="ARBA" id="ARBA00022794"/>
    </source>
</evidence>
<dbReference type="PANTHER" id="PTHR33724">
    <property type="entry name" value="INTRAFLAGELLAR TRANSPORT PROTEIN 43 HOMOLOG"/>
    <property type="match status" value="1"/>
</dbReference>
<keyword evidence="4" id="KW-0969">Cilium</keyword>
<dbReference type="AlphaFoldDB" id="A0A7J8ALG1"/>
<keyword evidence="4" id="KW-0966">Cell projection</keyword>
<protein>
    <submittedName>
        <fullName evidence="4">Intraflagellar transport 43</fullName>
    </submittedName>
</protein>
<dbReference type="EMBL" id="JABWUV010000001">
    <property type="protein sequence ID" value="KAF6387046.1"/>
    <property type="molecule type" value="Genomic_DNA"/>
</dbReference>
<dbReference type="GO" id="GO:0035721">
    <property type="term" value="P:intraciliary retrograde transport"/>
    <property type="evidence" value="ECO:0007669"/>
    <property type="project" value="TreeGrafter"/>
</dbReference>
<sequence>MEDVLDLGEERRRGPATSEAKMGRRAQQESAQAENPLSGKNSSILTGEDPPPKPPRRRQGGWADDSMKASKSGRKAFEEVEDHRLRPKSLDGSDDGGDIPVIPDLEEVQEEDFVLQVAAPPSVQVNRVMTYRDLDNDLMKCAAFQTLDGTIDLKLLTKVLAPEQEVREDDVGWDWDRLYTEVSSELLTE</sequence>
<organism evidence="4 5">
    <name type="scientific">Myotis myotis</name>
    <name type="common">Greater mouse-eared bat</name>
    <name type="synonym">Vespertilio myotis</name>
    <dbReference type="NCBI Taxonomy" id="51298"/>
    <lineage>
        <taxon>Eukaryota</taxon>
        <taxon>Metazoa</taxon>
        <taxon>Chordata</taxon>
        <taxon>Craniata</taxon>
        <taxon>Vertebrata</taxon>
        <taxon>Euteleostomi</taxon>
        <taxon>Mammalia</taxon>
        <taxon>Eutheria</taxon>
        <taxon>Laurasiatheria</taxon>
        <taxon>Chiroptera</taxon>
        <taxon>Yangochiroptera</taxon>
        <taxon>Vespertilionidae</taxon>
        <taxon>Myotis</taxon>
    </lineage>
</organism>
<evidence type="ECO:0000256" key="1">
    <source>
        <dbReference type="ARBA" id="ARBA00007563"/>
    </source>
</evidence>
<dbReference type="GO" id="GO:0005929">
    <property type="term" value="C:cilium"/>
    <property type="evidence" value="ECO:0007669"/>
    <property type="project" value="TreeGrafter"/>
</dbReference>
<keyword evidence="4" id="KW-0282">Flagellum</keyword>
<comment type="caution">
    <text evidence="4">The sequence shown here is derived from an EMBL/GenBank/DDBJ whole genome shotgun (WGS) entry which is preliminary data.</text>
</comment>
<evidence type="ECO:0000313" key="4">
    <source>
        <dbReference type="EMBL" id="KAF6387046.1"/>
    </source>
</evidence>
<feature type="compositionally biased region" description="Polar residues" evidence="3">
    <location>
        <begin position="28"/>
        <end position="45"/>
    </location>
</feature>
<evidence type="ECO:0000256" key="3">
    <source>
        <dbReference type="SAM" id="MobiDB-lite"/>
    </source>
</evidence>
<feature type="region of interest" description="Disordered" evidence="3">
    <location>
        <begin position="1"/>
        <end position="101"/>
    </location>
</feature>
<gene>
    <name evidence="4" type="ORF">mMyoMyo1_006658</name>
</gene>
<reference evidence="4 5" key="1">
    <citation type="journal article" date="2020" name="Nature">
        <title>Six reference-quality genomes reveal evolution of bat adaptations.</title>
        <authorList>
            <person name="Jebb D."/>
            <person name="Huang Z."/>
            <person name="Pippel M."/>
            <person name="Hughes G.M."/>
            <person name="Lavrichenko K."/>
            <person name="Devanna P."/>
            <person name="Winkler S."/>
            <person name="Jermiin L.S."/>
            <person name="Skirmuntt E.C."/>
            <person name="Katzourakis A."/>
            <person name="Burkitt-Gray L."/>
            <person name="Ray D.A."/>
            <person name="Sullivan K.A.M."/>
            <person name="Roscito J.G."/>
            <person name="Kirilenko B.M."/>
            <person name="Davalos L.M."/>
            <person name="Corthals A.P."/>
            <person name="Power M.L."/>
            <person name="Jones G."/>
            <person name="Ransome R.D."/>
            <person name="Dechmann D.K.N."/>
            <person name="Locatelli A.G."/>
            <person name="Puechmaille S.J."/>
            <person name="Fedrigo O."/>
            <person name="Jarvis E.D."/>
            <person name="Hiller M."/>
            <person name="Vernes S.C."/>
            <person name="Myers E.W."/>
            <person name="Teeling E.C."/>
        </authorList>
    </citation>
    <scope>NUCLEOTIDE SEQUENCE [LARGE SCALE GENOMIC DNA]</scope>
    <source>
        <strain evidence="4">MMyoMyo1</strain>
        <tissue evidence="4">Flight muscle</tissue>
    </source>
</reference>
<dbReference type="InterPro" id="IPR029302">
    <property type="entry name" value="IFT43"/>
</dbReference>
<dbReference type="Proteomes" id="UP000527355">
    <property type="component" value="Unassembled WGS sequence"/>
</dbReference>
<keyword evidence="5" id="KW-1185">Reference proteome</keyword>
<dbReference type="PANTHER" id="PTHR33724:SF1">
    <property type="entry name" value="INTRAFLAGELLAR TRANSPORT PROTEIN 43 HOMOLOG"/>
    <property type="match status" value="1"/>
</dbReference>
<dbReference type="VEuPathDB" id="HostDB:GeneID_118658354"/>
<name>A0A7J8ALG1_MYOMY</name>
<dbReference type="GO" id="GO:0030991">
    <property type="term" value="C:intraciliary transport particle A"/>
    <property type="evidence" value="ECO:0007669"/>
    <property type="project" value="InterPro"/>
</dbReference>
<proteinExistence type="inferred from homology"/>
<accession>A0A7J8ALG1</accession>
<evidence type="ECO:0000313" key="5">
    <source>
        <dbReference type="Proteomes" id="UP000527355"/>
    </source>
</evidence>
<dbReference type="Pfam" id="PF15305">
    <property type="entry name" value="IFT43"/>
    <property type="match status" value="1"/>
</dbReference>
<feature type="compositionally biased region" description="Basic and acidic residues" evidence="3">
    <location>
        <begin position="75"/>
        <end position="91"/>
    </location>
</feature>